<protein>
    <submittedName>
        <fullName evidence="4">Integrase, catalytic region, zinc finger, CCHC-type, peptidase aspartic, catalytic</fullName>
    </submittedName>
</protein>
<evidence type="ECO:0000256" key="1">
    <source>
        <dbReference type="SAM" id="MobiDB-lite"/>
    </source>
</evidence>
<dbReference type="InterPro" id="IPR025724">
    <property type="entry name" value="GAG-pre-integrase_dom"/>
</dbReference>
<dbReference type="Pfam" id="PF14223">
    <property type="entry name" value="Retrotran_gag_2"/>
    <property type="match status" value="1"/>
</dbReference>
<evidence type="ECO:0000313" key="4">
    <source>
        <dbReference type="EMBL" id="GEU45967.1"/>
    </source>
</evidence>
<evidence type="ECO:0000259" key="2">
    <source>
        <dbReference type="Pfam" id="PF13976"/>
    </source>
</evidence>
<accession>A0A6L2KB56</accession>
<dbReference type="InterPro" id="IPR054722">
    <property type="entry name" value="PolX-like_BBD"/>
</dbReference>
<name>A0A6L2KB56_TANCI</name>
<feature type="region of interest" description="Disordered" evidence="1">
    <location>
        <begin position="949"/>
        <end position="981"/>
    </location>
</feature>
<comment type="caution">
    <text evidence="4">The sequence shown here is derived from an EMBL/GenBank/DDBJ whole genome shotgun (WGS) entry which is preliminary data.</text>
</comment>
<proteinExistence type="predicted"/>
<evidence type="ECO:0000259" key="3">
    <source>
        <dbReference type="Pfam" id="PF22936"/>
    </source>
</evidence>
<feature type="compositionally biased region" description="Polar residues" evidence="1">
    <location>
        <begin position="949"/>
        <end position="968"/>
    </location>
</feature>
<dbReference type="EMBL" id="BKCJ010002059">
    <property type="protein sequence ID" value="GEU45967.1"/>
    <property type="molecule type" value="Genomic_DNA"/>
</dbReference>
<organism evidence="4">
    <name type="scientific">Tanacetum cinerariifolium</name>
    <name type="common">Dalmatian daisy</name>
    <name type="synonym">Chrysanthemum cinerariifolium</name>
    <dbReference type="NCBI Taxonomy" id="118510"/>
    <lineage>
        <taxon>Eukaryota</taxon>
        <taxon>Viridiplantae</taxon>
        <taxon>Streptophyta</taxon>
        <taxon>Embryophyta</taxon>
        <taxon>Tracheophyta</taxon>
        <taxon>Spermatophyta</taxon>
        <taxon>Magnoliopsida</taxon>
        <taxon>eudicotyledons</taxon>
        <taxon>Gunneridae</taxon>
        <taxon>Pentapetalae</taxon>
        <taxon>asterids</taxon>
        <taxon>campanulids</taxon>
        <taxon>Asterales</taxon>
        <taxon>Asteraceae</taxon>
        <taxon>Asteroideae</taxon>
        <taxon>Anthemideae</taxon>
        <taxon>Anthemidinae</taxon>
        <taxon>Tanacetum</taxon>
    </lineage>
</organism>
<feature type="domain" description="GAG-pre-integrase" evidence="2">
    <location>
        <begin position="1164"/>
        <end position="1211"/>
    </location>
</feature>
<gene>
    <name evidence="4" type="ORF">Tci_017945</name>
</gene>
<reference evidence="4" key="1">
    <citation type="journal article" date="2019" name="Sci. Rep.">
        <title>Draft genome of Tanacetum cinerariifolium, the natural source of mosquito coil.</title>
        <authorList>
            <person name="Yamashiro T."/>
            <person name="Shiraishi A."/>
            <person name="Satake H."/>
            <person name="Nakayama K."/>
        </authorList>
    </citation>
    <scope>NUCLEOTIDE SEQUENCE</scope>
</reference>
<feature type="domain" description="Retrovirus-related Pol polyprotein from transposon TNT 1-94-like beta-barrel" evidence="3">
    <location>
        <begin position="1063"/>
        <end position="1134"/>
    </location>
</feature>
<dbReference type="Pfam" id="PF22936">
    <property type="entry name" value="Pol_BBD"/>
    <property type="match status" value="1"/>
</dbReference>
<feature type="region of interest" description="Disordered" evidence="1">
    <location>
        <begin position="1277"/>
        <end position="1314"/>
    </location>
</feature>
<dbReference type="Pfam" id="PF13976">
    <property type="entry name" value="gag_pre-integrs"/>
    <property type="match status" value="1"/>
</dbReference>
<sequence>MTSRADKVILSGADNRPPMLEKDMYDSWKSKMELYMLNRQHGRMIIESVENGPLLWPTVEEDGVTKLKKYYELSATEAIQADCDVKTTNIILQGLPPQVYAFVSTYKVAKELWERIQMLMQCTSLTNQERECKLYDEFDKFAYRKGESLRDFYLRFSLLLNDMNIYNMKLEQFQVNTKFLNTLPPEWSKLVTDVKLVRDLHMTNVDQLHAYLGQHEYHANEVRFIINTSFNPVNDFQSSVNHNAYNPSSLMSHVEYALVVHQQSEFSQPDTGLVVPVFEKGNDPIDAINHMMSFLTAVVTLRYPPTNNQLRTSSNPRQQATINNGRVTIQPIQGRQNSMTASMSRQYTSGPSGTLGKQRVIVCYNCKGQGHMSKQYTKPKRKIDEAWFKDKVLLVQAQANGQVLHEEELEFLADPGIAKTQSTQYVVTNNAAYQADDLDAYDSNCDELNFAKIALMTNLSHYGSDNLVKLKTQVFGCTKINQDNKNVNEFLTAELERYKDQHLEPKLYDGSVIQKTDAIVIHDSEKTLMLEDESRSKMLQKQNEPIMSEKKVNTKPVDYAALNQLSKDFETCFVPQTELSAEQAFCVDIVNIVVHANVNSECKTVNECERCVTIETELQNDFIKKECYDTLFKQYTTLEKHCISLEVDSQLKKENFQRNNSFSQQSAPTFDQLFEKNDLKAQSQEKDTVIMKLKERIKSVSGNVKEEKIKRELEEIETINIELDHRVTKLVAENKHLKQTYKQLYDSIKSSRVQSKEQCDDLIKQVNIKSAENSNLNASLQEKVLVIIALKETLSKLKGKVVVNEAITLHPIDPELLKIDVAPLAPKLRNNRTSHTDYLRHTQEETTTLREIVESERFLNPLNTSLDYACKYIKRIQELLIILKQTCPSINDLGTKLMAVTPKSNDKKIRFTEHIPSSGNTPVQTTSSTNIVFNTPVLSSIGVNLFSSASKSQPQGNTKNDRIQQTQTKAKKNKLEDHPRTVRPRKMFTTVGHIRRPTGWTFTLVGNVCPLTRITTTAIVPLKEPIPIENNTDKLVVTLVYSRKSKAAKNKVPVSNSKINKSLVDSGCSKHMTGDRSQLINFVQKFLGTVKFGNDHVVKIMGYGDYKIGNVTISRVYFVEGLGHNLFSVGQFCDSDLEVAFHQHTCFIRNLNGVNLLTGSRGNNLYTLSLQDMMASSPICLLSKALKTKSWLWHHRLSHLNFALNETLSKLKGKDLVNEAITLHPIDPELLKIDVAPLAPKLCNNRTAHTDYLMHTQEETATLREIVERVNLLFSASGSQPQGNTKKDRIQRTPSKAKKNKLEDHPGTVRPSLNKKKSVVDTKAILSVPTSKLNVNSDLKCATCNGCLFSDNHDSCVLVYINFVNARIKSKSVKKPVNRKIRQPTGKIFTTVRHIWRPIG</sequence>